<dbReference type="Proteomes" id="UP001164539">
    <property type="component" value="Chromosome 2"/>
</dbReference>
<organism evidence="1 2">
    <name type="scientific">Melia azedarach</name>
    <name type="common">Chinaberry tree</name>
    <dbReference type="NCBI Taxonomy" id="155640"/>
    <lineage>
        <taxon>Eukaryota</taxon>
        <taxon>Viridiplantae</taxon>
        <taxon>Streptophyta</taxon>
        <taxon>Embryophyta</taxon>
        <taxon>Tracheophyta</taxon>
        <taxon>Spermatophyta</taxon>
        <taxon>Magnoliopsida</taxon>
        <taxon>eudicotyledons</taxon>
        <taxon>Gunneridae</taxon>
        <taxon>Pentapetalae</taxon>
        <taxon>rosids</taxon>
        <taxon>malvids</taxon>
        <taxon>Sapindales</taxon>
        <taxon>Meliaceae</taxon>
        <taxon>Melia</taxon>
    </lineage>
</organism>
<accession>A0ACC1YSS1</accession>
<gene>
    <name evidence="1" type="ORF">OWV82_005403</name>
</gene>
<dbReference type="EMBL" id="CM051395">
    <property type="protein sequence ID" value="KAJ4726755.1"/>
    <property type="molecule type" value="Genomic_DNA"/>
</dbReference>
<reference evidence="1 2" key="1">
    <citation type="journal article" date="2023" name="Science">
        <title>Complex scaffold remodeling in plant triterpene biosynthesis.</title>
        <authorList>
            <person name="De La Pena R."/>
            <person name="Hodgson H."/>
            <person name="Liu J.C."/>
            <person name="Stephenson M.J."/>
            <person name="Martin A.C."/>
            <person name="Owen C."/>
            <person name="Harkess A."/>
            <person name="Leebens-Mack J."/>
            <person name="Jimenez L.E."/>
            <person name="Osbourn A."/>
            <person name="Sattely E.S."/>
        </authorList>
    </citation>
    <scope>NUCLEOTIDE SEQUENCE [LARGE SCALE GENOMIC DNA]</scope>
    <source>
        <strain evidence="2">cv. JPN11</strain>
        <tissue evidence="1">Leaf</tissue>
    </source>
</reference>
<evidence type="ECO:0000313" key="2">
    <source>
        <dbReference type="Proteomes" id="UP001164539"/>
    </source>
</evidence>
<protein>
    <submittedName>
        <fullName evidence="1">Fantom protein</fullName>
    </submittedName>
</protein>
<comment type="caution">
    <text evidence="1">The sequence shown here is derived from an EMBL/GenBank/DDBJ whole genome shotgun (WGS) entry which is preliminary data.</text>
</comment>
<sequence>MICSISAGKCGSNWLDRLRSNKGFPTGDNLDLDHFLKNNDDDSPKSNPSEDRPVKNRKAVAENSGESGDDKEEWFGIMNNVLSDLFNMDEPNQSYKLSGKKSSRKQTNPKFCLVSTSNNVEEQSSGCERKDENAQVENEIKEEENVNNADCGENEEGERGELLGYSRNEVTVIDTSCPEWKFEKLVYRKRNVWKVREKKGKSRIVGRKKRKGNGSDGNFDSKKKLKLSNGEDCIISSKHGRSPQDDKGEEAGNGTSEYANQIPKKRFLLSRLPKKAKKGGKSAILIKGMSTNKKTGTKGPNSGSPNIGIEKRQPANALSTTLPMEKGLQD</sequence>
<keyword evidence="2" id="KW-1185">Reference proteome</keyword>
<proteinExistence type="predicted"/>
<evidence type="ECO:0000313" key="1">
    <source>
        <dbReference type="EMBL" id="KAJ4726755.1"/>
    </source>
</evidence>
<name>A0ACC1YSS1_MELAZ</name>